<feature type="compositionally biased region" description="Polar residues" evidence="1">
    <location>
        <begin position="12"/>
        <end position="21"/>
    </location>
</feature>
<feature type="region of interest" description="Disordered" evidence="1">
    <location>
        <begin position="50"/>
        <end position="126"/>
    </location>
</feature>
<feature type="compositionally biased region" description="Polar residues" evidence="1">
    <location>
        <begin position="210"/>
        <end position="220"/>
    </location>
</feature>
<feature type="region of interest" description="Disordered" evidence="1">
    <location>
        <begin position="186"/>
        <end position="243"/>
    </location>
</feature>
<gene>
    <name evidence="2" type="ORF">CYLTODRAFT_272826</name>
</gene>
<name>A0A0D7BC30_9AGAR</name>
<evidence type="ECO:0000313" key="3">
    <source>
        <dbReference type="Proteomes" id="UP000054007"/>
    </source>
</evidence>
<feature type="compositionally biased region" description="Polar residues" evidence="1">
    <location>
        <begin position="272"/>
        <end position="282"/>
    </location>
</feature>
<dbReference type="EMBL" id="KN880510">
    <property type="protein sequence ID" value="KIY68078.1"/>
    <property type="molecule type" value="Genomic_DNA"/>
</dbReference>
<sequence length="1191" mass="130633">MVLGLGTGFPACSQSDSSAHNNALSSDIVENTPADVLNTLSMVGTAPNRQVFSSSDQHVGDDNTPTDSPRSNFVVSERASQTNTSGETPKPILAGDIPSQPTMQRLASPNCPPLPDSKDALSSLPSESAIECGRSNLFKLESSIANEPQRFHDDDVLKTFTPSPSSTAISHFAQILDDLAKTEPMQQHELSMDTHTSHRGSQQDKVEAIPTQSVTSCTSISRHDPFLNTSISPSQEGDASALRGVDCSEHEITLDVKRELAEQILQFDVDNESQPLPSTGVQEASAFVPGSSSDTHAARTEPSLQDVQDQGGHVFVPDVQEAGQPHLEILPTQSPDVKPEPLDVLIPGQTIGSNAMSKGRAALSRMKARGGAKSKFIPERVPKSLGLKRRPLPVPKTEPPDVVEIPPSPVKQEAAPQVSLPSSALVAEVTVVEDLTLDVPVEPSAKFVTREDMNTHVEKAAGDAGMSEMGTDLVETQAPECDQRHTPTSLLNDQVVDTTSRKAQSTAASMLFSHDTIPEDVPLDPSLGQTYPDVRRAKEEEIPPELSMSVTEVSRLKRESPPCRTFNIGEDKLKTEEDMMGSTPLGLLHQWEVISAPLKRPATIDLFSSTKKTKRRKSELDVPMHRPGWFVRPYAKQSACQPTVNSARNPRHWFSSWADMRTSGFCRIGEGITDSLLGHPIVVVGNEHGIKLEKDQELGQSNVGWKLYVRRGYRRPMDSWELAPSLQIVQPGNFYPYPPNAFPPGSVTSHSLAYMLPSQSPMRQPFEPAKPFGVSAQDLSTLLPLPEVKDENSGPYSIPTLPKQEQAYEAPCKRAHRPPELASLFEASDVGLPILVVSDPRDAGLGVGKEIGPVVLGWFEIVSIEDKVEELDTHEWCFHLKWKADENEERPWWDGVDAQEGQGADVESDVLPPSFYGDRRAEKLAWHCARCGKVNMQTTFRHLKCSSSFCGKHTPDALSPLVLSDVVRNPQDKLPTAKPHPYSPGAAETCWDDGMKTFEYAREGTKMSIHHIFTGNIPTLQEDADVVWRDLQREVVLEFHEYDYRNYFTLEMEILPKSVKDAVAWVEDVIETYGEAAVQDSFVTLKVLAWWKESKRRVSRRLAAQGRPVVLACLGSALTLTLSGVTNKAQLRGSIQSSNEQNGIQTPPDYVVGMVHGDVLFLSGDDFEVSSMFDVLDCAWLVVLTNAGSTT</sequence>
<keyword evidence="3" id="KW-1185">Reference proteome</keyword>
<evidence type="ECO:0000256" key="1">
    <source>
        <dbReference type="SAM" id="MobiDB-lite"/>
    </source>
</evidence>
<feature type="compositionally biased region" description="Polar residues" evidence="1">
    <location>
        <begin position="227"/>
        <end position="237"/>
    </location>
</feature>
<feature type="region of interest" description="Disordered" evidence="1">
    <location>
        <begin position="271"/>
        <end position="307"/>
    </location>
</feature>
<feature type="region of interest" description="Disordered" evidence="1">
    <location>
        <begin position="387"/>
        <end position="408"/>
    </location>
</feature>
<dbReference type="OrthoDB" id="2678679at2759"/>
<reference evidence="2 3" key="1">
    <citation type="journal article" date="2015" name="Fungal Genet. Biol.">
        <title>Evolution of novel wood decay mechanisms in Agaricales revealed by the genome sequences of Fistulina hepatica and Cylindrobasidium torrendii.</title>
        <authorList>
            <person name="Floudas D."/>
            <person name="Held B.W."/>
            <person name="Riley R."/>
            <person name="Nagy L.G."/>
            <person name="Koehler G."/>
            <person name="Ransdell A.S."/>
            <person name="Younus H."/>
            <person name="Chow J."/>
            <person name="Chiniquy J."/>
            <person name="Lipzen A."/>
            <person name="Tritt A."/>
            <person name="Sun H."/>
            <person name="Haridas S."/>
            <person name="LaButti K."/>
            <person name="Ohm R.A."/>
            <person name="Kues U."/>
            <person name="Blanchette R.A."/>
            <person name="Grigoriev I.V."/>
            <person name="Minto R.E."/>
            <person name="Hibbett D.S."/>
        </authorList>
    </citation>
    <scope>NUCLEOTIDE SEQUENCE [LARGE SCALE GENOMIC DNA]</scope>
    <source>
        <strain evidence="2 3">FP15055 ss-10</strain>
    </source>
</reference>
<dbReference type="AlphaFoldDB" id="A0A0D7BC30"/>
<accession>A0A0D7BC30</accession>
<proteinExistence type="predicted"/>
<feature type="region of interest" description="Disordered" evidence="1">
    <location>
        <begin position="1"/>
        <end position="21"/>
    </location>
</feature>
<dbReference type="Proteomes" id="UP000054007">
    <property type="component" value="Unassembled WGS sequence"/>
</dbReference>
<organism evidence="2 3">
    <name type="scientific">Cylindrobasidium torrendii FP15055 ss-10</name>
    <dbReference type="NCBI Taxonomy" id="1314674"/>
    <lineage>
        <taxon>Eukaryota</taxon>
        <taxon>Fungi</taxon>
        <taxon>Dikarya</taxon>
        <taxon>Basidiomycota</taxon>
        <taxon>Agaricomycotina</taxon>
        <taxon>Agaricomycetes</taxon>
        <taxon>Agaricomycetidae</taxon>
        <taxon>Agaricales</taxon>
        <taxon>Marasmiineae</taxon>
        <taxon>Physalacriaceae</taxon>
        <taxon>Cylindrobasidium</taxon>
    </lineage>
</organism>
<feature type="compositionally biased region" description="Polar residues" evidence="1">
    <location>
        <begin position="50"/>
        <end position="87"/>
    </location>
</feature>
<evidence type="ECO:0000313" key="2">
    <source>
        <dbReference type="EMBL" id="KIY68078.1"/>
    </source>
</evidence>
<protein>
    <submittedName>
        <fullName evidence="2">Uncharacterized protein</fullName>
    </submittedName>
</protein>
<feature type="compositionally biased region" description="Basic and acidic residues" evidence="1">
    <location>
        <begin position="190"/>
        <end position="207"/>
    </location>
</feature>